<dbReference type="AlphaFoldDB" id="A0A4R4BCZ4"/>
<evidence type="ECO:0000313" key="2">
    <source>
        <dbReference type="EMBL" id="TCW53942.1"/>
    </source>
</evidence>
<accession>A0A4R4BCZ4</accession>
<feature type="transmembrane region" description="Helical" evidence="1">
    <location>
        <begin position="12"/>
        <end position="30"/>
    </location>
</feature>
<sequence length="163" mass="18310">MPTTRKENLQFGMMMCLGMVIVMTFYNLLLNGAGGPIHIKEIALELIIGFIIALLIEICIVGPCAKKLVFMLPFDKSKKINIIVAMATAMVIGMVFFMSFYGMAMMYLHGGLQGDSFVSMYFSIFIKNFILVYPLQLIIMGPLVRFLFGKFVMKNKPVNIAQL</sequence>
<comment type="caution">
    <text evidence="2">The sequence shown here is derived from an EMBL/GenBank/DDBJ whole genome shotgun (WGS) entry which is preliminary data.</text>
</comment>
<dbReference type="Proteomes" id="UP000295285">
    <property type="component" value="Unassembled WGS sequence"/>
</dbReference>
<evidence type="ECO:0000313" key="3">
    <source>
        <dbReference type="Proteomes" id="UP000295285"/>
    </source>
</evidence>
<dbReference type="InterPro" id="IPR021529">
    <property type="entry name" value="DUF2798"/>
</dbReference>
<evidence type="ECO:0000256" key="1">
    <source>
        <dbReference type="SAM" id="Phobius"/>
    </source>
</evidence>
<proteinExistence type="predicted"/>
<protein>
    <recommendedName>
        <fullName evidence="4">DUF2798 domain-containing protein</fullName>
    </recommendedName>
</protein>
<dbReference type="Pfam" id="PF11391">
    <property type="entry name" value="DUF2798"/>
    <property type="match status" value="2"/>
</dbReference>
<feature type="transmembrane region" description="Helical" evidence="1">
    <location>
        <begin position="82"/>
        <end position="104"/>
    </location>
</feature>
<reference evidence="2 3" key="1">
    <citation type="submission" date="2019-03" db="EMBL/GenBank/DDBJ databases">
        <title>Above-ground endophytic microbial communities from plants in different locations in the United States.</title>
        <authorList>
            <person name="Frank C."/>
        </authorList>
    </citation>
    <scope>NUCLEOTIDE SEQUENCE [LARGE SCALE GENOMIC DNA]</scope>
    <source>
        <strain evidence="2 3">LP_2_YM</strain>
    </source>
</reference>
<name>A0A4R4BCZ4_BACTU</name>
<gene>
    <name evidence="2" type="ORF">EC910_110178</name>
</gene>
<keyword evidence="1" id="KW-0472">Membrane</keyword>
<dbReference type="EMBL" id="SMDG01000010">
    <property type="protein sequence ID" value="TCW53942.1"/>
    <property type="molecule type" value="Genomic_DNA"/>
</dbReference>
<keyword evidence="1" id="KW-1133">Transmembrane helix</keyword>
<evidence type="ECO:0008006" key="4">
    <source>
        <dbReference type="Google" id="ProtNLM"/>
    </source>
</evidence>
<keyword evidence="1" id="KW-0812">Transmembrane</keyword>
<feature type="transmembrane region" description="Helical" evidence="1">
    <location>
        <begin position="42"/>
        <end position="61"/>
    </location>
</feature>
<feature type="transmembrane region" description="Helical" evidence="1">
    <location>
        <begin position="124"/>
        <end position="148"/>
    </location>
</feature>
<organism evidence="2 3">
    <name type="scientific">Bacillus thuringiensis</name>
    <dbReference type="NCBI Taxonomy" id="1428"/>
    <lineage>
        <taxon>Bacteria</taxon>
        <taxon>Bacillati</taxon>
        <taxon>Bacillota</taxon>
        <taxon>Bacilli</taxon>
        <taxon>Bacillales</taxon>
        <taxon>Bacillaceae</taxon>
        <taxon>Bacillus</taxon>
        <taxon>Bacillus cereus group</taxon>
    </lineage>
</organism>
<dbReference type="RefSeq" id="WP_131933568.1">
    <property type="nucleotide sequence ID" value="NZ_SMDF01000010.1"/>
</dbReference>